<keyword evidence="2" id="KW-1185">Reference proteome</keyword>
<evidence type="ECO:0008006" key="3">
    <source>
        <dbReference type="Google" id="ProtNLM"/>
    </source>
</evidence>
<dbReference type="RefSeq" id="WP_082293712.1">
    <property type="nucleotide sequence ID" value="NZ_CAWQZC010000153.1"/>
</dbReference>
<evidence type="ECO:0000313" key="2">
    <source>
        <dbReference type="Proteomes" id="UP000182660"/>
    </source>
</evidence>
<evidence type="ECO:0000313" key="1">
    <source>
        <dbReference type="EMBL" id="SGY93919.1"/>
    </source>
</evidence>
<accession>A0ABY1HEI4</accession>
<sequence>MTIAILIDAPFISIEEYAKRTGFSVRAIRDDMESGLIPFYQRARKSKRLVNMVALAQMAATAAKSPEPWNQPQQIGEIA</sequence>
<dbReference type="SUPFAM" id="SSF46955">
    <property type="entry name" value="Putative DNA-binding domain"/>
    <property type="match status" value="1"/>
</dbReference>
<name>A0ABY1HEI4_9GAMM</name>
<reference evidence="1 2" key="1">
    <citation type="submission" date="2016-11" db="EMBL/GenBank/DDBJ databases">
        <authorList>
            <person name="Klemetsen T."/>
        </authorList>
    </citation>
    <scope>NUCLEOTIDE SEQUENCE [LARGE SCALE GENOMIC DNA]</scope>
    <source>
        <strain evidence="1">MT 2528</strain>
    </source>
</reference>
<proteinExistence type="predicted"/>
<dbReference type="InterPro" id="IPR009061">
    <property type="entry name" value="DNA-bd_dom_put_sf"/>
</dbReference>
<dbReference type="Proteomes" id="UP000182660">
    <property type="component" value="Unassembled WGS sequence"/>
</dbReference>
<comment type="caution">
    <text evidence="1">The sequence shown here is derived from an EMBL/GenBank/DDBJ whole genome shotgun (WGS) entry which is preliminary data.</text>
</comment>
<protein>
    <recommendedName>
        <fullName evidence="3">DNA-binding protein</fullName>
    </recommendedName>
</protein>
<gene>
    <name evidence="1" type="ORF">MT2528_2667</name>
</gene>
<organism evidence="1 2">
    <name type="scientific">Moritella viscosa</name>
    <dbReference type="NCBI Taxonomy" id="80854"/>
    <lineage>
        <taxon>Bacteria</taxon>
        <taxon>Pseudomonadati</taxon>
        <taxon>Pseudomonadota</taxon>
        <taxon>Gammaproteobacteria</taxon>
        <taxon>Alteromonadales</taxon>
        <taxon>Moritellaceae</taxon>
        <taxon>Moritella</taxon>
    </lineage>
</organism>
<dbReference type="GeneID" id="61296503"/>
<dbReference type="EMBL" id="FPLJ01000060">
    <property type="protein sequence ID" value="SGY93919.1"/>
    <property type="molecule type" value="Genomic_DNA"/>
</dbReference>